<dbReference type="Pfam" id="PF02954">
    <property type="entry name" value="HTH_8"/>
    <property type="match status" value="1"/>
</dbReference>
<dbReference type="PROSITE" id="PS50045">
    <property type="entry name" value="SIGMA54_INTERACT_4"/>
    <property type="match status" value="1"/>
</dbReference>
<proteinExistence type="predicted"/>
<evidence type="ECO:0000256" key="4">
    <source>
        <dbReference type="ARBA" id="ARBA00023163"/>
    </source>
</evidence>
<feature type="domain" description="Response regulatory" evidence="7">
    <location>
        <begin position="7"/>
        <end position="126"/>
    </location>
</feature>
<dbReference type="SMART" id="SM00382">
    <property type="entry name" value="AAA"/>
    <property type="match status" value="1"/>
</dbReference>
<dbReference type="InterPro" id="IPR009057">
    <property type="entry name" value="Homeodomain-like_sf"/>
</dbReference>
<dbReference type="PANTHER" id="PTHR32071">
    <property type="entry name" value="TRANSCRIPTIONAL REGULATORY PROTEIN"/>
    <property type="match status" value="1"/>
</dbReference>
<keyword evidence="9" id="KW-1185">Reference proteome</keyword>
<keyword evidence="4" id="KW-0804">Transcription</keyword>
<dbReference type="SUPFAM" id="SSF52172">
    <property type="entry name" value="CheY-like"/>
    <property type="match status" value="1"/>
</dbReference>
<dbReference type="InterPro" id="IPR002078">
    <property type="entry name" value="Sigma_54_int"/>
</dbReference>
<dbReference type="PROSITE" id="PS00688">
    <property type="entry name" value="SIGMA54_INTERACT_3"/>
    <property type="match status" value="1"/>
</dbReference>
<evidence type="ECO:0000259" key="6">
    <source>
        <dbReference type="PROSITE" id="PS50045"/>
    </source>
</evidence>
<dbReference type="CDD" id="cd00009">
    <property type="entry name" value="AAA"/>
    <property type="match status" value="1"/>
</dbReference>
<evidence type="ECO:0000313" key="9">
    <source>
        <dbReference type="Proteomes" id="UP001172082"/>
    </source>
</evidence>
<reference evidence="8" key="1">
    <citation type="submission" date="2023-06" db="EMBL/GenBank/DDBJ databases">
        <title>Genomic of Parafulvivirga corallium.</title>
        <authorList>
            <person name="Wang G."/>
        </authorList>
    </citation>
    <scope>NUCLEOTIDE SEQUENCE</scope>
    <source>
        <strain evidence="8">BMA10</strain>
    </source>
</reference>
<accession>A0ABT8KVG0</accession>
<dbReference type="Proteomes" id="UP001172082">
    <property type="component" value="Unassembled WGS sequence"/>
</dbReference>
<sequence length="458" mass="52201">MSKKEGKILVVDDDQGVLYTAKMVLKPHFEMIKTEVNPNNILASLKETDFDVIILDMNFSYGTTSGKEGLTWLERILKSDPQAHVLVNTAYGDIQLAVDAMKRGAIDFLTKPWEKEKLLSTVRAIYELNKSKKEVKNLKTKARLLHDDLNQQYNQIISQSPAMERIFDAVNKVASTDANVLILGENGTGKELIAREIHRRSHRSNESFIKVDLGSIPETLFESELFGHKKGAFTDAREDRAGRLEIATGGSLFLDEIGNIAPSMQAKLLTVLQNREVMRVGSNQPIPIDIRLISATNMPIYEMVAGNQFRQDLLYRINTVEIQLPPLRERVEDIDILADHYLDIYRKKYLKEHLSFGRDTMKKLTEYHWPGNIRELQHAVERAVIMSSSLKLQPSDFLLENKHKKAPIKQNESYNIEELEKQAIENALKQCGGNLTRAAEVLGFGRSTLYRKMNKYNM</sequence>
<dbReference type="InterPro" id="IPR025944">
    <property type="entry name" value="Sigma_54_int_dom_CS"/>
</dbReference>
<evidence type="ECO:0000256" key="2">
    <source>
        <dbReference type="ARBA" id="ARBA00022840"/>
    </source>
</evidence>
<gene>
    <name evidence="8" type="ORF">QQ008_25295</name>
</gene>
<name>A0ABT8KVG0_9BACT</name>
<dbReference type="InterPro" id="IPR011006">
    <property type="entry name" value="CheY-like_superfamily"/>
</dbReference>
<dbReference type="Gene3D" id="3.40.50.300">
    <property type="entry name" value="P-loop containing nucleotide triphosphate hydrolases"/>
    <property type="match status" value="1"/>
</dbReference>
<protein>
    <submittedName>
        <fullName evidence="8">Sigma-54 dependent transcriptional regulator</fullName>
    </submittedName>
</protein>
<dbReference type="Pfam" id="PF00158">
    <property type="entry name" value="Sigma54_activat"/>
    <property type="match status" value="1"/>
</dbReference>
<dbReference type="CDD" id="cd00156">
    <property type="entry name" value="REC"/>
    <property type="match status" value="1"/>
</dbReference>
<evidence type="ECO:0000256" key="3">
    <source>
        <dbReference type="ARBA" id="ARBA00023015"/>
    </source>
</evidence>
<dbReference type="RefSeq" id="WP_346754754.1">
    <property type="nucleotide sequence ID" value="NZ_JAUJEA010000012.1"/>
</dbReference>
<dbReference type="Gene3D" id="1.10.10.60">
    <property type="entry name" value="Homeodomain-like"/>
    <property type="match status" value="1"/>
</dbReference>
<dbReference type="InterPro" id="IPR001789">
    <property type="entry name" value="Sig_transdc_resp-reg_receiver"/>
</dbReference>
<dbReference type="EMBL" id="JAUJEA010000012">
    <property type="protein sequence ID" value="MDN5204731.1"/>
    <property type="molecule type" value="Genomic_DNA"/>
</dbReference>
<evidence type="ECO:0000259" key="7">
    <source>
        <dbReference type="PROSITE" id="PS50110"/>
    </source>
</evidence>
<organism evidence="8 9">
    <name type="scientific">Splendidivirga corallicola</name>
    <dbReference type="NCBI Taxonomy" id="3051826"/>
    <lineage>
        <taxon>Bacteria</taxon>
        <taxon>Pseudomonadati</taxon>
        <taxon>Bacteroidota</taxon>
        <taxon>Cytophagia</taxon>
        <taxon>Cytophagales</taxon>
        <taxon>Splendidivirgaceae</taxon>
        <taxon>Splendidivirga</taxon>
    </lineage>
</organism>
<keyword evidence="3" id="KW-0805">Transcription regulation</keyword>
<comment type="caution">
    <text evidence="8">The sequence shown here is derived from an EMBL/GenBank/DDBJ whole genome shotgun (WGS) entry which is preliminary data.</text>
</comment>
<dbReference type="Gene3D" id="3.40.50.2300">
    <property type="match status" value="1"/>
</dbReference>
<dbReference type="Gene3D" id="1.10.8.60">
    <property type="match status" value="1"/>
</dbReference>
<dbReference type="InterPro" id="IPR058031">
    <property type="entry name" value="AAA_lid_NorR"/>
</dbReference>
<dbReference type="InterPro" id="IPR027417">
    <property type="entry name" value="P-loop_NTPase"/>
</dbReference>
<dbReference type="SMART" id="SM00448">
    <property type="entry name" value="REC"/>
    <property type="match status" value="1"/>
</dbReference>
<evidence type="ECO:0000256" key="5">
    <source>
        <dbReference type="PROSITE-ProRule" id="PRU00169"/>
    </source>
</evidence>
<dbReference type="PRINTS" id="PR01590">
    <property type="entry name" value="HTHFIS"/>
</dbReference>
<dbReference type="SUPFAM" id="SSF46689">
    <property type="entry name" value="Homeodomain-like"/>
    <property type="match status" value="1"/>
</dbReference>
<keyword evidence="1" id="KW-0547">Nucleotide-binding</keyword>
<dbReference type="Pfam" id="PF25601">
    <property type="entry name" value="AAA_lid_14"/>
    <property type="match status" value="1"/>
</dbReference>
<feature type="domain" description="Sigma-54 factor interaction" evidence="6">
    <location>
        <begin position="156"/>
        <end position="385"/>
    </location>
</feature>
<dbReference type="InterPro" id="IPR003593">
    <property type="entry name" value="AAA+_ATPase"/>
</dbReference>
<dbReference type="PROSITE" id="PS50110">
    <property type="entry name" value="RESPONSE_REGULATORY"/>
    <property type="match status" value="1"/>
</dbReference>
<dbReference type="PANTHER" id="PTHR32071:SF113">
    <property type="entry name" value="ALGINATE BIOSYNTHESIS TRANSCRIPTIONAL REGULATORY PROTEIN ALGB"/>
    <property type="match status" value="1"/>
</dbReference>
<evidence type="ECO:0000313" key="8">
    <source>
        <dbReference type="EMBL" id="MDN5204731.1"/>
    </source>
</evidence>
<feature type="modified residue" description="4-aspartylphosphate" evidence="5">
    <location>
        <position position="56"/>
    </location>
</feature>
<evidence type="ECO:0000256" key="1">
    <source>
        <dbReference type="ARBA" id="ARBA00022741"/>
    </source>
</evidence>
<dbReference type="Pfam" id="PF00072">
    <property type="entry name" value="Response_reg"/>
    <property type="match status" value="1"/>
</dbReference>
<dbReference type="SUPFAM" id="SSF52540">
    <property type="entry name" value="P-loop containing nucleoside triphosphate hydrolases"/>
    <property type="match status" value="1"/>
</dbReference>
<dbReference type="InterPro" id="IPR002197">
    <property type="entry name" value="HTH_Fis"/>
</dbReference>
<keyword evidence="2" id="KW-0067">ATP-binding</keyword>
<keyword evidence="5" id="KW-0597">Phosphoprotein</keyword>